<dbReference type="Proteomes" id="UP000466442">
    <property type="component" value="Unassembled WGS sequence"/>
</dbReference>
<accession>A0A8S9X4B2</accession>
<reference evidence="1" key="1">
    <citation type="journal article" date="2021" name="Mol. Ecol. Resour.">
        <title>Apolygus lucorum genome provides insights into omnivorousness and mesophyll feeding.</title>
        <authorList>
            <person name="Liu Y."/>
            <person name="Liu H."/>
            <person name="Wang H."/>
            <person name="Huang T."/>
            <person name="Liu B."/>
            <person name="Yang B."/>
            <person name="Yin L."/>
            <person name="Li B."/>
            <person name="Zhang Y."/>
            <person name="Zhang S."/>
            <person name="Jiang F."/>
            <person name="Zhang X."/>
            <person name="Ren Y."/>
            <person name="Wang B."/>
            <person name="Wang S."/>
            <person name="Lu Y."/>
            <person name="Wu K."/>
            <person name="Fan W."/>
            <person name="Wang G."/>
        </authorList>
    </citation>
    <scope>NUCLEOTIDE SEQUENCE</scope>
    <source>
        <strain evidence="1">12Hb</strain>
    </source>
</reference>
<evidence type="ECO:0000313" key="2">
    <source>
        <dbReference type="Proteomes" id="UP000466442"/>
    </source>
</evidence>
<comment type="caution">
    <text evidence="1">The sequence shown here is derived from an EMBL/GenBank/DDBJ whole genome shotgun (WGS) entry which is preliminary data.</text>
</comment>
<organism evidence="1 2">
    <name type="scientific">Apolygus lucorum</name>
    <name type="common">Small green plant bug</name>
    <name type="synonym">Lygocoris lucorum</name>
    <dbReference type="NCBI Taxonomy" id="248454"/>
    <lineage>
        <taxon>Eukaryota</taxon>
        <taxon>Metazoa</taxon>
        <taxon>Ecdysozoa</taxon>
        <taxon>Arthropoda</taxon>
        <taxon>Hexapoda</taxon>
        <taxon>Insecta</taxon>
        <taxon>Pterygota</taxon>
        <taxon>Neoptera</taxon>
        <taxon>Paraneoptera</taxon>
        <taxon>Hemiptera</taxon>
        <taxon>Heteroptera</taxon>
        <taxon>Panheteroptera</taxon>
        <taxon>Cimicomorpha</taxon>
        <taxon>Miridae</taxon>
        <taxon>Mirini</taxon>
        <taxon>Apolygus</taxon>
    </lineage>
</organism>
<protein>
    <submittedName>
        <fullName evidence="1">Uncharacterized protein</fullName>
    </submittedName>
</protein>
<keyword evidence="2" id="KW-1185">Reference proteome</keyword>
<gene>
    <name evidence="1" type="ORF">GE061_003626</name>
</gene>
<dbReference type="EMBL" id="WIXP02000011">
    <property type="protein sequence ID" value="KAF6203208.1"/>
    <property type="molecule type" value="Genomic_DNA"/>
</dbReference>
<dbReference type="AlphaFoldDB" id="A0A8S9X4B2"/>
<sequence>MTGSNFLVSGSPRKPGNIIDLDSHSTMKLLWVAVVLTTFIKEHDFVTDYFAHFVKERNVDSLIAYIHYLAPSYMKTAEAVLEFCENAFPYKPGEFDDMRSIFDNVQQLISTQGERTFEGIIQLPIKDRNAKISKEEVEIWKRIDEKGKDVIKASSDFRTSTFSTTHIPFPLFLVTRDESELKKCIVDRSISEGYNNMRIFLDYMLQVLAEISLSHEVLFTYLEKTVSTDFDTDDGQQAYDNSNHYVSKLMSKRTSFQRLKIVYLNEFSGGRIDHMVFKKGSLPPYEALKTLVVRLMLFNNELDSHSTMKLLWVAVVLTTFIKEHDFITDYFAHFVKERNVDSLIAYIHYLAPSYMKTAEAVLEFSENAFPYKPGEFDDMRSIFDNVQQLISTQGERTFEGIIQLPIKDRNAKISKEEVEIWKRIDEKGKDVIKASSDFRTSTFSTTHIPFPLFLVTRDKSELSKCIVDRSISEGYNNMRIFLDYMLQVLAEISLSHEVLFTYLEKTVKKKGRKNSNHYVSKLMSKRTSFERLKIVYLNEFSGGRIDHMVFKKGSLPPYEALKTLVVRLMLFNNELFSFLQKMDHFHRLARRNKSRLAYKRGRPPVLFREGFLRPRVPYDRVHVPPVRTPSL</sequence>
<evidence type="ECO:0000313" key="1">
    <source>
        <dbReference type="EMBL" id="KAF6203208.1"/>
    </source>
</evidence>
<name>A0A8S9X4B2_APOLU</name>
<proteinExistence type="predicted"/>